<keyword evidence="14" id="KW-0511">Multifunctional enzyme</keyword>
<keyword evidence="15" id="KW-0961">Cell wall biogenesis/degradation</keyword>
<keyword evidence="8" id="KW-0328">Glycosyltransferase</keyword>
<evidence type="ECO:0000256" key="7">
    <source>
        <dbReference type="ARBA" id="ARBA00022670"/>
    </source>
</evidence>
<evidence type="ECO:0000313" key="20">
    <source>
        <dbReference type="EMBL" id="KAB2817285.1"/>
    </source>
</evidence>
<keyword evidence="6" id="KW-0121">Carboxypeptidase</keyword>
<feature type="domain" description="Glycosyl transferase family 51" evidence="19">
    <location>
        <begin position="66"/>
        <end position="243"/>
    </location>
</feature>
<evidence type="ECO:0000256" key="14">
    <source>
        <dbReference type="ARBA" id="ARBA00023268"/>
    </source>
</evidence>
<protein>
    <submittedName>
        <fullName evidence="20">Uncharacterized protein</fullName>
    </submittedName>
</protein>
<proteinExistence type="inferred from homology"/>
<dbReference type="Gene3D" id="3.40.710.10">
    <property type="entry name" value="DD-peptidase/beta-lactamase superfamily"/>
    <property type="match status" value="1"/>
</dbReference>
<organism evidence="20 21">
    <name type="scientific">Phaeocystidibacter marisrubri</name>
    <dbReference type="NCBI Taxonomy" id="1577780"/>
    <lineage>
        <taxon>Bacteria</taxon>
        <taxon>Pseudomonadati</taxon>
        <taxon>Bacteroidota</taxon>
        <taxon>Flavobacteriia</taxon>
        <taxon>Flavobacteriales</taxon>
        <taxon>Phaeocystidibacteraceae</taxon>
        <taxon>Phaeocystidibacter</taxon>
    </lineage>
</organism>
<keyword evidence="11" id="KW-0133">Cell shape</keyword>
<dbReference type="InterPro" id="IPR023346">
    <property type="entry name" value="Lysozyme-like_dom_sf"/>
</dbReference>
<evidence type="ECO:0000259" key="18">
    <source>
        <dbReference type="Pfam" id="PF00905"/>
    </source>
</evidence>
<dbReference type="GO" id="GO:0009002">
    <property type="term" value="F:serine-type D-Ala-D-Ala carboxypeptidase activity"/>
    <property type="evidence" value="ECO:0007669"/>
    <property type="project" value="UniProtKB-EC"/>
</dbReference>
<dbReference type="SUPFAM" id="SSF56601">
    <property type="entry name" value="beta-lactamase/transpeptidase-like"/>
    <property type="match status" value="1"/>
</dbReference>
<sequence>MKKKKKSTRRLWIVRLFKLALAGAALLALFIFLVWAGAFGRLPNDEDILSIRNYLASEVYSSDNTLIGKYFVQNRTGANIDEIPQTLIDALVATEDARFFEHNGVDKRSLARVIFKTLILQDASSGGGSTLTQQLVKNTYGRDDFGFLSMPVAKVKEIIIAQRFEETFNKEQILELYLNTVSFGENVYGIETASQRYFNKKPASLSIEECAVLVGLLKGNTLYNPRRNPELALDRRNTVLDQMAKYEYITEAAADSIQAIPMELNYYNLESDNPAPYFIAHIEPQIKAILDELRKPDGSEYDLRTDGLIIETTLNSRLQQYAVASVERHMKSLQGEFNAHWGHNNPWGNNHSVIQSQVVKTGIYKRLKANGKSDEEIIEAMSIPHPMTVVDLSGEHGVKNVEMSSLDSIGYYQSMLHTGFLAMEPNSGNVLAWVGGLDYTYLPYDHVTTRRQTASTFKPFVYGAAIESGIDECTYFRNVSQTYPDYDNWHPTNSGGDDSLYYNLRGALKKSLNVISVEVLLRTGMGKVENFAKRAGFSSPIRRVPSMALGTNEATLLEMVNSYCTFANHGKRVRPRYITKITDAFGTVIYKAPGASSSDAIENAVCDELTSYLQAVINEGTARSARSTYGLSSEYAGKTGTAQDYADGWFIGYSPKLVAGAWVGASNPKVHFRNGALGAGSHMALPIWARFFRSIEGSGYRSKYTGSFELNPLSDSLDVRDCPDIREADFLERLGNYFDDGERKVDTNDTGDRSFWDRLFGR</sequence>
<dbReference type="Pfam" id="PF00912">
    <property type="entry name" value="Transgly"/>
    <property type="match status" value="1"/>
</dbReference>
<keyword evidence="9" id="KW-0808">Transferase</keyword>
<evidence type="ECO:0000256" key="8">
    <source>
        <dbReference type="ARBA" id="ARBA00022676"/>
    </source>
</evidence>
<dbReference type="RefSeq" id="WP_151691856.1">
    <property type="nucleotide sequence ID" value="NZ_BMGX01000002.1"/>
</dbReference>
<reference evidence="20 21" key="1">
    <citation type="submission" date="2019-10" db="EMBL/GenBank/DDBJ databases">
        <title>Genome sequence of Phaeocystidibacter marisrubri JCM30614 (type strain).</title>
        <authorList>
            <person name="Bowman J.P."/>
        </authorList>
    </citation>
    <scope>NUCLEOTIDE SEQUENCE [LARGE SCALE GENOMIC DNA]</scope>
    <source>
        <strain evidence="20 21">JCM 30614</strain>
    </source>
</reference>
<keyword evidence="5" id="KW-1003">Cell membrane</keyword>
<dbReference type="OrthoDB" id="9766909at2"/>
<evidence type="ECO:0000256" key="5">
    <source>
        <dbReference type="ARBA" id="ARBA00022475"/>
    </source>
</evidence>
<keyword evidence="12" id="KW-0573">Peptidoglycan synthesis</keyword>
<feature type="domain" description="Penicillin-binding protein transpeptidase" evidence="18">
    <location>
        <begin position="419"/>
        <end position="656"/>
    </location>
</feature>
<keyword evidence="13" id="KW-0472">Membrane</keyword>
<evidence type="ECO:0000313" key="21">
    <source>
        <dbReference type="Proteomes" id="UP000484164"/>
    </source>
</evidence>
<evidence type="ECO:0000256" key="13">
    <source>
        <dbReference type="ARBA" id="ARBA00023136"/>
    </source>
</evidence>
<dbReference type="GO" id="GO:0005886">
    <property type="term" value="C:plasma membrane"/>
    <property type="evidence" value="ECO:0007669"/>
    <property type="project" value="UniProtKB-SubCell"/>
</dbReference>
<comment type="similarity">
    <text evidence="4">In the N-terminal section; belongs to the glycosyltransferase 51 family.</text>
</comment>
<keyword evidence="21" id="KW-1185">Reference proteome</keyword>
<dbReference type="GO" id="GO:0008360">
    <property type="term" value="P:regulation of cell shape"/>
    <property type="evidence" value="ECO:0007669"/>
    <property type="project" value="UniProtKB-KW"/>
</dbReference>
<dbReference type="PANTHER" id="PTHR32282:SF11">
    <property type="entry name" value="PENICILLIN-BINDING PROTEIN 1B"/>
    <property type="match status" value="1"/>
</dbReference>
<gene>
    <name evidence="20" type="ORF">F8C82_02520</name>
</gene>
<evidence type="ECO:0000256" key="3">
    <source>
        <dbReference type="ARBA" id="ARBA00007090"/>
    </source>
</evidence>
<comment type="subcellular location">
    <subcellularLocation>
        <location evidence="1">Cell membrane</location>
    </subcellularLocation>
</comment>
<evidence type="ECO:0000256" key="10">
    <source>
        <dbReference type="ARBA" id="ARBA00022801"/>
    </source>
</evidence>
<evidence type="ECO:0000256" key="9">
    <source>
        <dbReference type="ARBA" id="ARBA00022679"/>
    </source>
</evidence>
<keyword evidence="10" id="KW-0378">Hydrolase</keyword>
<dbReference type="GO" id="GO:0030288">
    <property type="term" value="C:outer membrane-bounded periplasmic space"/>
    <property type="evidence" value="ECO:0007669"/>
    <property type="project" value="TreeGrafter"/>
</dbReference>
<evidence type="ECO:0000256" key="16">
    <source>
        <dbReference type="ARBA" id="ARBA00034000"/>
    </source>
</evidence>
<dbReference type="GO" id="GO:0006508">
    <property type="term" value="P:proteolysis"/>
    <property type="evidence" value="ECO:0007669"/>
    <property type="project" value="UniProtKB-KW"/>
</dbReference>
<dbReference type="Proteomes" id="UP000484164">
    <property type="component" value="Unassembled WGS sequence"/>
</dbReference>
<dbReference type="InterPro" id="IPR050396">
    <property type="entry name" value="Glycosyltr_51/Transpeptidase"/>
</dbReference>
<evidence type="ECO:0000256" key="1">
    <source>
        <dbReference type="ARBA" id="ARBA00004236"/>
    </source>
</evidence>
<dbReference type="AlphaFoldDB" id="A0A6L3ZII3"/>
<evidence type="ECO:0000256" key="12">
    <source>
        <dbReference type="ARBA" id="ARBA00022984"/>
    </source>
</evidence>
<comment type="pathway">
    <text evidence="2">Cell wall biogenesis; peptidoglycan biosynthesis.</text>
</comment>
<evidence type="ECO:0000256" key="17">
    <source>
        <dbReference type="ARBA" id="ARBA00049902"/>
    </source>
</evidence>
<evidence type="ECO:0000256" key="2">
    <source>
        <dbReference type="ARBA" id="ARBA00004752"/>
    </source>
</evidence>
<dbReference type="InterPro" id="IPR036950">
    <property type="entry name" value="PBP_transglycosylase"/>
</dbReference>
<dbReference type="PANTHER" id="PTHR32282">
    <property type="entry name" value="BINDING PROTEIN TRANSPEPTIDASE, PUTATIVE-RELATED"/>
    <property type="match status" value="1"/>
</dbReference>
<dbReference type="GO" id="GO:0071555">
    <property type="term" value="P:cell wall organization"/>
    <property type="evidence" value="ECO:0007669"/>
    <property type="project" value="UniProtKB-KW"/>
</dbReference>
<dbReference type="GO" id="GO:0008955">
    <property type="term" value="F:peptidoglycan glycosyltransferase activity"/>
    <property type="evidence" value="ECO:0007669"/>
    <property type="project" value="UniProtKB-EC"/>
</dbReference>
<evidence type="ECO:0000256" key="11">
    <source>
        <dbReference type="ARBA" id="ARBA00022960"/>
    </source>
</evidence>
<dbReference type="SUPFAM" id="SSF53955">
    <property type="entry name" value="Lysozyme-like"/>
    <property type="match status" value="1"/>
</dbReference>
<evidence type="ECO:0000256" key="4">
    <source>
        <dbReference type="ARBA" id="ARBA00007739"/>
    </source>
</evidence>
<comment type="catalytic activity">
    <reaction evidence="17">
        <text>[GlcNAc-(1-&gt;4)-Mur2Ac(oyl-L-Ala-gamma-D-Glu-L-Lys-D-Ala-D-Ala)](n)-di-trans,octa-cis-undecaprenyl diphosphate + beta-D-GlcNAc-(1-&gt;4)-Mur2Ac(oyl-L-Ala-gamma-D-Glu-L-Lys-D-Ala-D-Ala)-di-trans,octa-cis-undecaprenyl diphosphate = [GlcNAc-(1-&gt;4)-Mur2Ac(oyl-L-Ala-gamma-D-Glu-L-Lys-D-Ala-D-Ala)](n+1)-di-trans,octa-cis-undecaprenyl diphosphate + di-trans,octa-cis-undecaprenyl diphosphate + H(+)</text>
        <dbReference type="Rhea" id="RHEA:23708"/>
        <dbReference type="Rhea" id="RHEA-COMP:9602"/>
        <dbReference type="Rhea" id="RHEA-COMP:9603"/>
        <dbReference type="ChEBI" id="CHEBI:15378"/>
        <dbReference type="ChEBI" id="CHEBI:58405"/>
        <dbReference type="ChEBI" id="CHEBI:60033"/>
        <dbReference type="ChEBI" id="CHEBI:78435"/>
        <dbReference type="EC" id="2.4.99.28"/>
    </reaction>
</comment>
<keyword evidence="7" id="KW-0645">Protease</keyword>
<evidence type="ECO:0000256" key="15">
    <source>
        <dbReference type="ARBA" id="ARBA00023316"/>
    </source>
</evidence>
<dbReference type="InterPro" id="IPR001264">
    <property type="entry name" value="Glyco_trans_51"/>
</dbReference>
<dbReference type="EMBL" id="WBVQ01000001">
    <property type="protein sequence ID" value="KAB2817285.1"/>
    <property type="molecule type" value="Genomic_DNA"/>
</dbReference>
<dbReference type="GO" id="GO:0008658">
    <property type="term" value="F:penicillin binding"/>
    <property type="evidence" value="ECO:0007669"/>
    <property type="project" value="InterPro"/>
</dbReference>
<evidence type="ECO:0000259" key="19">
    <source>
        <dbReference type="Pfam" id="PF00912"/>
    </source>
</evidence>
<dbReference type="InterPro" id="IPR001460">
    <property type="entry name" value="PCN-bd_Tpept"/>
</dbReference>
<dbReference type="Pfam" id="PF00905">
    <property type="entry name" value="Transpeptidase"/>
    <property type="match status" value="1"/>
</dbReference>
<dbReference type="GO" id="GO:0009252">
    <property type="term" value="P:peptidoglycan biosynthetic process"/>
    <property type="evidence" value="ECO:0007669"/>
    <property type="project" value="UniProtKB-KW"/>
</dbReference>
<dbReference type="Gene3D" id="1.10.3810.10">
    <property type="entry name" value="Biosynthetic peptidoglycan transglycosylase-like"/>
    <property type="match status" value="1"/>
</dbReference>
<comment type="caution">
    <text evidence="20">The sequence shown here is derived from an EMBL/GenBank/DDBJ whole genome shotgun (WGS) entry which is preliminary data.</text>
</comment>
<name>A0A6L3ZII3_9FLAO</name>
<comment type="similarity">
    <text evidence="3">In the C-terminal section; belongs to the transpeptidase family.</text>
</comment>
<accession>A0A6L3ZII3</accession>
<evidence type="ECO:0000256" key="6">
    <source>
        <dbReference type="ARBA" id="ARBA00022645"/>
    </source>
</evidence>
<comment type="catalytic activity">
    <reaction evidence="16">
        <text>Preferential cleavage: (Ac)2-L-Lys-D-Ala-|-D-Ala. Also transpeptidation of peptidyl-alanyl moieties that are N-acyl substituents of D-alanine.</text>
        <dbReference type="EC" id="3.4.16.4"/>
    </reaction>
</comment>
<dbReference type="InterPro" id="IPR012338">
    <property type="entry name" value="Beta-lactam/transpept-like"/>
</dbReference>